<evidence type="ECO:0000256" key="1">
    <source>
        <dbReference type="SAM" id="Phobius"/>
    </source>
</evidence>
<dbReference type="STRING" id="188872.SAMN03080602_02907"/>
<keyword evidence="1" id="KW-0812">Transmembrane</keyword>
<gene>
    <name evidence="2" type="ORF">SAMN03080602_02907</name>
</gene>
<dbReference type="OrthoDB" id="1453649at2"/>
<proteinExistence type="predicted"/>
<dbReference type="RefSeq" id="WP_085499669.1">
    <property type="nucleotide sequence ID" value="NZ_FXAO01000006.1"/>
</dbReference>
<keyword evidence="3" id="KW-1185">Reference proteome</keyword>
<reference evidence="3" key="1">
    <citation type="submission" date="2017-04" db="EMBL/GenBank/DDBJ databases">
        <authorList>
            <person name="Varghese N."/>
            <person name="Submissions S."/>
        </authorList>
    </citation>
    <scope>NUCLEOTIDE SEQUENCE [LARGE SCALE GENOMIC DNA]</scope>
    <source>
        <strain evidence="3">DSM 19835</strain>
    </source>
</reference>
<protein>
    <recommendedName>
        <fullName evidence="4">DUF3311 domain-containing protein</fullName>
    </recommendedName>
</protein>
<evidence type="ECO:0000313" key="2">
    <source>
        <dbReference type="EMBL" id="SMG40827.1"/>
    </source>
</evidence>
<dbReference type="EMBL" id="FXAO01000006">
    <property type="protein sequence ID" value="SMG40827.1"/>
    <property type="molecule type" value="Genomic_DNA"/>
</dbReference>
<dbReference type="Proteomes" id="UP000193420">
    <property type="component" value="Unassembled WGS sequence"/>
</dbReference>
<keyword evidence="1" id="KW-1133">Transmembrane helix</keyword>
<organism evidence="2 3">
    <name type="scientific">Arenibacter troitsensis</name>
    <dbReference type="NCBI Taxonomy" id="188872"/>
    <lineage>
        <taxon>Bacteria</taxon>
        <taxon>Pseudomonadati</taxon>
        <taxon>Bacteroidota</taxon>
        <taxon>Flavobacteriia</taxon>
        <taxon>Flavobacteriales</taxon>
        <taxon>Flavobacteriaceae</taxon>
        <taxon>Arenibacter</taxon>
    </lineage>
</organism>
<keyword evidence="1" id="KW-0472">Membrane</keyword>
<feature type="transmembrane region" description="Helical" evidence="1">
    <location>
        <begin position="40"/>
        <end position="65"/>
    </location>
</feature>
<sequence length="75" mass="8198">MKSTKEKLWLLCCISAFLIIAFGLSPLALASDTFDPKLFGMPYVLWVSITLSILLILLTVLGTLVHPGSDNSTEE</sequence>
<dbReference type="AlphaFoldDB" id="A0A1X7KJL4"/>
<accession>A0A1X7KJL4</accession>
<name>A0A1X7KJL4_9FLAO</name>
<evidence type="ECO:0008006" key="4">
    <source>
        <dbReference type="Google" id="ProtNLM"/>
    </source>
</evidence>
<evidence type="ECO:0000313" key="3">
    <source>
        <dbReference type="Proteomes" id="UP000193420"/>
    </source>
</evidence>